<dbReference type="PANTHER" id="PTHR30435">
    <property type="entry name" value="FLAGELLAR PROTEIN"/>
    <property type="match status" value="1"/>
</dbReference>
<dbReference type="SUPFAM" id="SSF117143">
    <property type="entry name" value="Flagellar hook protein flgE"/>
    <property type="match status" value="1"/>
</dbReference>
<evidence type="ECO:0000259" key="4">
    <source>
        <dbReference type="Pfam" id="PF06429"/>
    </source>
</evidence>
<dbReference type="AlphaFoldDB" id="W0ACN9"/>
<comment type="subcellular location">
    <subcellularLocation>
        <location evidence="1">Bacterial flagellum basal body</location>
    </subcellularLocation>
</comment>
<accession>W0ACN9</accession>
<dbReference type="GO" id="GO:0071978">
    <property type="term" value="P:bacterial-type flagellum-dependent swarming motility"/>
    <property type="evidence" value="ECO:0007669"/>
    <property type="project" value="TreeGrafter"/>
</dbReference>
<keyword evidence="7" id="KW-1185">Reference proteome</keyword>
<keyword evidence="3" id="KW-0975">Bacterial flagellum</keyword>
<feature type="domain" description="Flagellar hook protein FlgE/F/G-like D1" evidence="5">
    <location>
        <begin position="5"/>
        <end position="65"/>
    </location>
</feature>
<dbReference type="InterPro" id="IPR010930">
    <property type="entry name" value="Flg_bb/hook_C_dom"/>
</dbReference>
<protein>
    <submittedName>
        <fullName evidence="6">Uncharacterized protein</fullName>
    </submittedName>
</protein>
<dbReference type="Proteomes" id="UP000018851">
    <property type="component" value="Chromosome"/>
</dbReference>
<dbReference type="Pfam" id="PF06429">
    <property type="entry name" value="Flg_bbr_C"/>
    <property type="match status" value="1"/>
</dbReference>
<feature type="domain" description="Flagellar basal-body/hook protein C-terminal" evidence="4">
    <location>
        <begin position="113"/>
        <end position="156"/>
    </location>
</feature>
<reference evidence="6 7" key="1">
    <citation type="submission" date="2013-07" db="EMBL/GenBank/DDBJ databases">
        <title>Completed genome of Sphingomonas sanxanigenens NX02.</title>
        <authorList>
            <person name="Ma T."/>
            <person name="Huang H."/>
            <person name="Wu M."/>
            <person name="Li X."/>
            <person name="Li G."/>
        </authorList>
    </citation>
    <scope>NUCLEOTIDE SEQUENCE [LARGE SCALE GENOMIC DNA]</scope>
    <source>
        <strain evidence="6 7">NX02</strain>
    </source>
</reference>
<dbReference type="STRING" id="1123269.NX02_20000"/>
<dbReference type="GO" id="GO:0009425">
    <property type="term" value="C:bacterial-type flagellum basal body"/>
    <property type="evidence" value="ECO:0007669"/>
    <property type="project" value="UniProtKB-SubCell"/>
</dbReference>
<evidence type="ECO:0000256" key="1">
    <source>
        <dbReference type="ARBA" id="ARBA00004117"/>
    </source>
</evidence>
<dbReference type="InterPro" id="IPR037925">
    <property type="entry name" value="FlgE/F/G-like"/>
</dbReference>
<name>W0ACN9_9SPHN</name>
<dbReference type="InterPro" id="IPR053967">
    <property type="entry name" value="LlgE_F_G-like_D1"/>
</dbReference>
<dbReference type="KEGG" id="ssan:NX02_20000"/>
<dbReference type="HOGENOM" id="CLU_013687_0_0_5"/>
<evidence type="ECO:0000313" key="6">
    <source>
        <dbReference type="EMBL" id="AHE55659.1"/>
    </source>
</evidence>
<dbReference type="EMBL" id="CP006644">
    <property type="protein sequence ID" value="AHE55659.1"/>
    <property type="molecule type" value="Genomic_DNA"/>
</dbReference>
<comment type="similarity">
    <text evidence="2">Belongs to the flagella basal body rod proteins family.</text>
</comment>
<dbReference type="PANTHER" id="PTHR30435:SF19">
    <property type="entry name" value="FLAGELLAR BASAL-BODY ROD PROTEIN FLGG"/>
    <property type="match status" value="1"/>
</dbReference>
<evidence type="ECO:0000259" key="5">
    <source>
        <dbReference type="Pfam" id="PF22692"/>
    </source>
</evidence>
<dbReference type="PATRIC" id="fig|1123269.5.peg.3910"/>
<evidence type="ECO:0000256" key="2">
    <source>
        <dbReference type="ARBA" id="ARBA00009677"/>
    </source>
</evidence>
<evidence type="ECO:0000256" key="3">
    <source>
        <dbReference type="ARBA" id="ARBA00023143"/>
    </source>
</evidence>
<proteinExistence type="inferred from homology"/>
<gene>
    <name evidence="6" type="ORF">NX02_20000</name>
</gene>
<dbReference type="eggNOG" id="COG4786">
    <property type="taxonomic scope" value="Bacteria"/>
</dbReference>
<organism evidence="6 7">
    <name type="scientific">Sphingomonas sanxanigenens DSM 19645 = NX02</name>
    <dbReference type="NCBI Taxonomy" id="1123269"/>
    <lineage>
        <taxon>Bacteria</taxon>
        <taxon>Pseudomonadati</taxon>
        <taxon>Pseudomonadota</taxon>
        <taxon>Alphaproteobacteria</taxon>
        <taxon>Sphingomonadales</taxon>
        <taxon>Sphingomonadaceae</taxon>
        <taxon>Sphingomonas</taxon>
    </lineage>
</organism>
<evidence type="ECO:0000313" key="7">
    <source>
        <dbReference type="Proteomes" id="UP000018851"/>
    </source>
</evidence>
<dbReference type="Pfam" id="PF22692">
    <property type="entry name" value="LlgE_F_G_D1"/>
    <property type="match status" value="1"/>
</dbReference>
<sequence>MLDVALAGDGYFMLRSNDQTLYTRNGQFSRDADGRLTASGRAVTDMTGAEIRVGSGQIEITSDGILLEGGAPVGRLGVIDFVDRSRLRPIGDGAFTAPEDVEAIAVDRPMVHQRMIEASNVSTGTEMVAMMAALRRAEAGQRIASTYDDLMGRAITAFGQA</sequence>